<accession>A0ABQ7FW87</accession>
<proteinExistence type="predicted"/>
<feature type="compositionally biased region" description="Polar residues" evidence="5">
    <location>
        <begin position="103"/>
        <end position="114"/>
    </location>
</feature>
<dbReference type="SUPFAM" id="SSF103473">
    <property type="entry name" value="MFS general substrate transporter"/>
    <property type="match status" value="1"/>
</dbReference>
<keyword evidence="4" id="KW-0472">Membrane</keyword>
<evidence type="ECO:0000256" key="1">
    <source>
        <dbReference type="ARBA" id="ARBA00004141"/>
    </source>
</evidence>
<dbReference type="InterPro" id="IPR036259">
    <property type="entry name" value="MFS_trans_sf"/>
</dbReference>
<evidence type="ECO:0000256" key="5">
    <source>
        <dbReference type="SAM" id="MobiDB-lite"/>
    </source>
</evidence>
<protein>
    <submittedName>
        <fullName evidence="6">Uncharacterized protein</fullName>
    </submittedName>
</protein>
<sequence length="239" mass="24836">MLLAQPPMRGKPVFGTESRGRGPGNVMQRRVGSARALPVPSPFGLAPHRTQVLLSSTAPRPTSSTAKALSSDSSKSSSLETSSAGTSSSNGSTPVGEAGAGSNGRTESSSNGTKDTVLPTPSTSGSSRDGSPSPRSPSSLSPTSMATNSSSSSPSTSSSSSSSSVTPGEKGKGMLEKESGWRRRWTIVLLCFFAFMLCNMDRVNMSVAILPMKAEFGWDSTTMGFVQSSFFWGYLLTQV</sequence>
<dbReference type="InterPro" id="IPR050382">
    <property type="entry name" value="MFS_Na/Anion_cotransporter"/>
</dbReference>
<comment type="subcellular location">
    <subcellularLocation>
        <location evidence="1">Membrane</location>
        <topology evidence="1">Multi-pass membrane protein</topology>
    </subcellularLocation>
</comment>
<evidence type="ECO:0000256" key="3">
    <source>
        <dbReference type="ARBA" id="ARBA00022989"/>
    </source>
</evidence>
<feature type="non-terminal residue" evidence="6">
    <location>
        <position position="239"/>
    </location>
</feature>
<evidence type="ECO:0000313" key="6">
    <source>
        <dbReference type="EMBL" id="KAF5826635.1"/>
    </source>
</evidence>
<feature type="compositionally biased region" description="Low complexity" evidence="5">
    <location>
        <begin position="55"/>
        <end position="93"/>
    </location>
</feature>
<feature type="region of interest" description="Disordered" evidence="5">
    <location>
        <begin position="1"/>
        <end position="176"/>
    </location>
</feature>
<evidence type="ECO:0000256" key="2">
    <source>
        <dbReference type="ARBA" id="ARBA00022692"/>
    </source>
</evidence>
<dbReference type="EMBL" id="MU070799">
    <property type="protein sequence ID" value="KAF5826635.1"/>
    <property type="molecule type" value="Genomic_DNA"/>
</dbReference>
<feature type="compositionally biased region" description="Low complexity" evidence="5">
    <location>
        <begin position="119"/>
        <end position="167"/>
    </location>
</feature>
<keyword evidence="7" id="KW-1185">Reference proteome</keyword>
<keyword evidence="2" id="KW-0812">Transmembrane</keyword>
<dbReference type="PANTHER" id="PTHR11662:SF446">
    <property type="entry name" value="SODIUM-DEPENDENT PHOSPHATE TRANSPORT PROTEIN 1, CHLOROPLASTIC"/>
    <property type="match status" value="1"/>
</dbReference>
<dbReference type="PANTHER" id="PTHR11662">
    <property type="entry name" value="SOLUTE CARRIER FAMILY 17"/>
    <property type="match status" value="1"/>
</dbReference>
<organism evidence="6 7">
    <name type="scientific">Dunaliella salina</name>
    <name type="common">Green alga</name>
    <name type="synonym">Protococcus salinus</name>
    <dbReference type="NCBI Taxonomy" id="3046"/>
    <lineage>
        <taxon>Eukaryota</taxon>
        <taxon>Viridiplantae</taxon>
        <taxon>Chlorophyta</taxon>
        <taxon>core chlorophytes</taxon>
        <taxon>Chlorophyceae</taxon>
        <taxon>CS clade</taxon>
        <taxon>Chlamydomonadales</taxon>
        <taxon>Dunaliellaceae</taxon>
        <taxon>Dunaliella</taxon>
    </lineage>
</organism>
<keyword evidence="3" id="KW-1133">Transmembrane helix</keyword>
<reference evidence="6" key="1">
    <citation type="submission" date="2017-08" db="EMBL/GenBank/DDBJ databases">
        <authorList>
            <person name="Polle J.E."/>
            <person name="Barry K."/>
            <person name="Cushman J."/>
            <person name="Schmutz J."/>
            <person name="Tran D."/>
            <person name="Hathwaick L.T."/>
            <person name="Yim W.C."/>
            <person name="Jenkins J."/>
            <person name="Mckie-Krisberg Z.M."/>
            <person name="Prochnik S."/>
            <person name="Lindquist E."/>
            <person name="Dockter R.B."/>
            <person name="Adam C."/>
            <person name="Molina H."/>
            <person name="Bunkerborg J."/>
            <person name="Jin E."/>
            <person name="Buchheim M."/>
            <person name="Magnuson J."/>
        </authorList>
    </citation>
    <scope>NUCLEOTIDE SEQUENCE</scope>
    <source>
        <strain evidence="6">CCAP 19/18</strain>
    </source>
</reference>
<dbReference type="Gene3D" id="1.20.1250.20">
    <property type="entry name" value="MFS general substrate transporter like domains"/>
    <property type="match status" value="1"/>
</dbReference>
<dbReference type="Proteomes" id="UP000815325">
    <property type="component" value="Unassembled WGS sequence"/>
</dbReference>
<name>A0ABQ7FW87_DUNSA</name>
<evidence type="ECO:0000256" key="4">
    <source>
        <dbReference type="ARBA" id="ARBA00023136"/>
    </source>
</evidence>
<comment type="caution">
    <text evidence="6">The sequence shown here is derived from an EMBL/GenBank/DDBJ whole genome shotgun (WGS) entry which is preliminary data.</text>
</comment>
<evidence type="ECO:0000313" key="7">
    <source>
        <dbReference type="Proteomes" id="UP000815325"/>
    </source>
</evidence>
<gene>
    <name evidence="6" type="ORF">DUNSADRAFT_2490</name>
</gene>